<evidence type="ECO:0000313" key="1">
    <source>
        <dbReference type="EMBL" id="GIY19862.1"/>
    </source>
</evidence>
<proteinExistence type="predicted"/>
<evidence type="ECO:0000313" key="2">
    <source>
        <dbReference type="Proteomes" id="UP001054945"/>
    </source>
</evidence>
<gene>
    <name evidence="1" type="ORF">CEXT_604381</name>
</gene>
<dbReference type="Proteomes" id="UP001054945">
    <property type="component" value="Unassembled WGS sequence"/>
</dbReference>
<accession>A0AAV4RHD5</accession>
<dbReference type="EMBL" id="BPLR01007802">
    <property type="protein sequence ID" value="GIY19862.1"/>
    <property type="molecule type" value="Genomic_DNA"/>
</dbReference>
<keyword evidence="2" id="KW-1185">Reference proteome</keyword>
<sequence length="103" mass="11372">MQLRNSCAHYPCLSRPEGGIKPLRFSSATVSKAAHQTTGAHLGTIIRLLPGICTGYKIAKHKVITTQFHILQMTDRGKSKSLESADEGTLLHFFKYSRTQLSS</sequence>
<dbReference type="AlphaFoldDB" id="A0AAV4RHD5"/>
<organism evidence="1 2">
    <name type="scientific">Caerostris extrusa</name>
    <name type="common">Bark spider</name>
    <name type="synonym">Caerostris bankana</name>
    <dbReference type="NCBI Taxonomy" id="172846"/>
    <lineage>
        <taxon>Eukaryota</taxon>
        <taxon>Metazoa</taxon>
        <taxon>Ecdysozoa</taxon>
        <taxon>Arthropoda</taxon>
        <taxon>Chelicerata</taxon>
        <taxon>Arachnida</taxon>
        <taxon>Araneae</taxon>
        <taxon>Araneomorphae</taxon>
        <taxon>Entelegynae</taxon>
        <taxon>Araneoidea</taxon>
        <taxon>Araneidae</taxon>
        <taxon>Caerostris</taxon>
    </lineage>
</organism>
<name>A0AAV4RHD5_CAEEX</name>
<reference evidence="1 2" key="1">
    <citation type="submission" date="2021-06" db="EMBL/GenBank/DDBJ databases">
        <title>Caerostris extrusa draft genome.</title>
        <authorList>
            <person name="Kono N."/>
            <person name="Arakawa K."/>
        </authorList>
    </citation>
    <scope>NUCLEOTIDE SEQUENCE [LARGE SCALE GENOMIC DNA]</scope>
</reference>
<comment type="caution">
    <text evidence="1">The sequence shown here is derived from an EMBL/GenBank/DDBJ whole genome shotgun (WGS) entry which is preliminary data.</text>
</comment>
<protein>
    <submittedName>
        <fullName evidence="1">Uncharacterized protein</fullName>
    </submittedName>
</protein>